<dbReference type="RefSeq" id="XP_002953674.1">
    <property type="nucleotide sequence ID" value="XM_002953628.1"/>
</dbReference>
<keyword evidence="3" id="KW-1185">Reference proteome</keyword>
<evidence type="ECO:0000313" key="3">
    <source>
        <dbReference type="Proteomes" id="UP000001058"/>
    </source>
</evidence>
<dbReference type="OrthoDB" id="10615292at2759"/>
<dbReference type="AlphaFoldDB" id="D8U4M1"/>
<name>D8U4M1_VOLCA</name>
<feature type="region of interest" description="Disordered" evidence="1">
    <location>
        <begin position="1"/>
        <end position="40"/>
    </location>
</feature>
<evidence type="ECO:0000256" key="1">
    <source>
        <dbReference type="SAM" id="MobiDB-lite"/>
    </source>
</evidence>
<evidence type="ECO:0000313" key="2">
    <source>
        <dbReference type="EMBL" id="EFJ45298.1"/>
    </source>
</evidence>
<dbReference type="Proteomes" id="UP000001058">
    <property type="component" value="Unassembled WGS sequence"/>
</dbReference>
<accession>D8U4M1</accession>
<dbReference type="KEGG" id="vcn:VOLCADRAFT_94374"/>
<gene>
    <name evidence="2" type="ORF">VOLCADRAFT_94374</name>
</gene>
<sequence length="136" mass="14737">MFGPLHTHGHTDMGNPTGRGPPGRFALGPRPQKLSASSVHRPVHRPFCEKIAASSQSYDATALHVFNERPSMCALPCSKQISCRNQLRPRGSLGLNPKTNFCVVAGNGRVQGCFDAWSIRQNSELFEFQGTTATGS</sequence>
<reference evidence="2 3" key="1">
    <citation type="journal article" date="2010" name="Science">
        <title>Genomic analysis of organismal complexity in the multicellular green alga Volvox carteri.</title>
        <authorList>
            <person name="Prochnik S.E."/>
            <person name="Umen J."/>
            <person name="Nedelcu A.M."/>
            <person name="Hallmann A."/>
            <person name="Miller S.M."/>
            <person name="Nishii I."/>
            <person name="Ferris P."/>
            <person name="Kuo A."/>
            <person name="Mitros T."/>
            <person name="Fritz-Laylin L.K."/>
            <person name="Hellsten U."/>
            <person name="Chapman J."/>
            <person name="Simakov O."/>
            <person name="Rensing S.A."/>
            <person name="Terry A."/>
            <person name="Pangilinan J."/>
            <person name="Kapitonov V."/>
            <person name="Jurka J."/>
            <person name="Salamov A."/>
            <person name="Shapiro H."/>
            <person name="Schmutz J."/>
            <person name="Grimwood J."/>
            <person name="Lindquist E."/>
            <person name="Lucas S."/>
            <person name="Grigoriev I.V."/>
            <person name="Schmitt R."/>
            <person name="Kirk D."/>
            <person name="Rokhsar D.S."/>
        </authorList>
    </citation>
    <scope>NUCLEOTIDE SEQUENCE [LARGE SCALE GENOMIC DNA]</scope>
    <source>
        <strain evidence="3">f. Nagariensis / Eve</strain>
    </source>
</reference>
<protein>
    <submittedName>
        <fullName evidence="2">Uncharacterized protein</fullName>
    </submittedName>
</protein>
<organism evidence="3">
    <name type="scientific">Volvox carteri f. nagariensis</name>
    <dbReference type="NCBI Taxonomy" id="3068"/>
    <lineage>
        <taxon>Eukaryota</taxon>
        <taxon>Viridiplantae</taxon>
        <taxon>Chlorophyta</taxon>
        <taxon>core chlorophytes</taxon>
        <taxon>Chlorophyceae</taxon>
        <taxon>CS clade</taxon>
        <taxon>Chlamydomonadales</taxon>
        <taxon>Volvocaceae</taxon>
        <taxon>Volvox</taxon>
    </lineage>
</organism>
<dbReference type="EMBL" id="GL378358">
    <property type="protein sequence ID" value="EFJ45298.1"/>
    <property type="molecule type" value="Genomic_DNA"/>
</dbReference>
<dbReference type="InParanoid" id="D8U4M1"/>
<proteinExistence type="predicted"/>
<dbReference type="GeneID" id="9616313"/>